<evidence type="ECO:0000256" key="3">
    <source>
        <dbReference type="ARBA" id="ARBA00023125"/>
    </source>
</evidence>
<dbReference type="SUPFAM" id="SSF54171">
    <property type="entry name" value="DNA-binding domain"/>
    <property type="match status" value="1"/>
</dbReference>
<name>A0AAN9QWJ2_CANGL</name>
<dbReference type="InterPro" id="IPR016177">
    <property type="entry name" value="DNA-bd_dom_sf"/>
</dbReference>
<dbReference type="EMBL" id="JAYMYQ010000002">
    <property type="protein sequence ID" value="KAK7349686.1"/>
    <property type="molecule type" value="Genomic_DNA"/>
</dbReference>
<keyword evidence="3" id="KW-0238">DNA-binding</keyword>
<evidence type="ECO:0000256" key="2">
    <source>
        <dbReference type="ARBA" id="ARBA00023015"/>
    </source>
</evidence>
<evidence type="ECO:0000256" key="5">
    <source>
        <dbReference type="ARBA" id="ARBA00023242"/>
    </source>
</evidence>
<dbReference type="InterPro" id="IPR001471">
    <property type="entry name" value="AP2/ERF_dom"/>
</dbReference>
<protein>
    <recommendedName>
        <fullName evidence="6">AP2/ERF domain-containing protein</fullName>
    </recommendedName>
</protein>
<reference evidence="7 8" key="1">
    <citation type="submission" date="2024-01" db="EMBL/GenBank/DDBJ databases">
        <title>The genomes of 5 underutilized Papilionoideae crops provide insights into root nodulation and disease resistanc.</title>
        <authorList>
            <person name="Jiang F."/>
        </authorList>
    </citation>
    <scope>NUCLEOTIDE SEQUENCE [LARGE SCALE GENOMIC DNA]</scope>
    <source>
        <strain evidence="7">LVBAO_FW01</strain>
        <tissue evidence="7">Leaves</tissue>
    </source>
</reference>
<dbReference type="AlphaFoldDB" id="A0AAN9QWJ2"/>
<sequence>MSSEDGFTWRNGGQKERLGNKYLSLKASETASYEESDERRKRYGGVRKRVRVWHGTFDTAEVAARAYDEAAFRLEVTDLDV</sequence>
<evidence type="ECO:0000313" key="8">
    <source>
        <dbReference type="Proteomes" id="UP001367508"/>
    </source>
</evidence>
<dbReference type="Proteomes" id="UP001367508">
    <property type="component" value="Unassembled WGS sequence"/>
</dbReference>
<evidence type="ECO:0000259" key="6">
    <source>
        <dbReference type="PROSITE" id="PS51032"/>
    </source>
</evidence>
<dbReference type="GO" id="GO:0003677">
    <property type="term" value="F:DNA binding"/>
    <property type="evidence" value="ECO:0007669"/>
    <property type="project" value="UniProtKB-KW"/>
</dbReference>
<evidence type="ECO:0000256" key="1">
    <source>
        <dbReference type="ARBA" id="ARBA00004123"/>
    </source>
</evidence>
<keyword evidence="4" id="KW-0804">Transcription</keyword>
<feature type="domain" description="AP2/ERF" evidence="6">
    <location>
        <begin position="10"/>
        <end position="81"/>
    </location>
</feature>
<dbReference type="PROSITE" id="PS51032">
    <property type="entry name" value="AP2_ERF"/>
    <property type="match status" value="1"/>
</dbReference>
<dbReference type="SMART" id="SM00380">
    <property type="entry name" value="AP2"/>
    <property type="match status" value="1"/>
</dbReference>
<evidence type="ECO:0000313" key="7">
    <source>
        <dbReference type="EMBL" id="KAK7349686.1"/>
    </source>
</evidence>
<comment type="subcellular location">
    <subcellularLocation>
        <location evidence="1">Nucleus</location>
    </subcellularLocation>
</comment>
<gene>
    <name evidence="7" type="ORF">VNO77_07253</name>
</gene>
<organism evidence="7 8">
    <name type="scientific">Canavalia gladiata</name>
    <name type="common">Sword bean</name>
    <name type="synonym">Dolichos gladiatus</name>
    <dbReference type="NCBI Taxonomy" id="3824"/>
    <lineage>
        <taxon>Eukaryota</taxon>
        <taxon>Viridiplantae</taxon>
        <taxon>Streptophyta</taxon>
        <taxon>Embryophyta</taxon>
        <taxon>Tracheophyta</taxon>
        <taxon>Spermatophyta</taxon>
        <taxon>Magnoliopsida</taxon>
        <taxon>eudicotyledons</taxon>
        <taxon>Gunneridae</taxon>
        <taxon>Pentapetalae</taxon>
        <taxon>rosids</taxon>
        <taxon>fabids</taxon>
        <taxon>Fabales</taxon>
        <taxon>Fabaceae</taxon>
        <taxon>Papilionoideae</taxon>
        <taxon>50 kb inversion clade</taxon>
        <taxon>NPAAA clade</taxon>
        <taxon>indigoferoid/millettioid clade</taxon>
        <taxon>Phaseoleae</taxon>
        <taxon>Canavalia</taxon>
    </lineage>
</organism>
<dbReference type="GO" id="GO:0003700">
    <property type="term" value="F:DNA-binding transcription factor activity"/>
    <property type="evidence" value="ECO:0007669"/>
    <property type="project" value="InterPro"/>
</dbReference>
<proteinExistence type="predicted"/>
<keyword evidence="2" id="KW-0805">Transcription regulation</keyword>
<dbReference type="Gene3D" id="3.30.730.10">
    <property type="entry name" value="AP2/ERF domain"/>
    <property type="match status" value="1"/>
</dbReference>
<keyword evidence="8" id="KW-1185">Reference proteome</keyword>
<comment type="caution">
    <text evidence="7">The sequence shown here is derived from an EMBL/GenBank/DDBJ whole genome shotgun (WGS) entry which is preliminary data.</text>
</comment>
<accession>A0AAN9QWJ2</accession>
<evidence type="ECO:0000256" key="4">
    <source>
        <dbReference type="ARBA" id="ARBA00023163"/>
    </source>
</evidence>
<keyword evidence="5" id="KW-0539">Nucleus</keyword>
<dbReference type="GO" id="GO:0005634">
    <property type="term" value="C:nucleus"/>
    <property type="evidence" value="ECO:0007669"/>
    <property type="project" value="UniProtKB-SubCell"/>
</dbReference>
<dbReference type="InterPro" id="IPR036955">
    <property type="entry name" value="AP2/ERF_dom_sf"/>
</dbReference>